<name>A0ABQ0JML6_9VIBR</name>
<sequence>MIVGATVTKTGAADDVLSNEVLDISVLPVADTPDWGSSQFEYNLTEDIDRTFPLDIDALLVDTDSSESLSYQITNVPSGITIKLNGDKIVEGKSYTQSQLDQMTITVKKEPCWRVHI</sequence>
<dbReference type="Proteomes" id="UP000029223">
    <property type="component" value="Unassembled WGS sequence"/>
</dbReference>
<proteinExistence type="predicted"/>
<evidence type="ECO:0000313" key="2">
    <source>
        <dbReference type="Proteomes" id="UP000029223"/>
    </source>
</evidence>
<comment type="caution">
    <text evidence="1">The sequence shown here is derived from an EMBL/GenBank/DDBJ whole genome shotgun (WGS) entry which is preliminary data.</text>
</comment>
<evidence type="ECO:0000313" key="1">
    <source>
        <dbReference type="EMBL" id="GAL29994.1"/>
    </source>
</evidence>
<protein>
    <submittedName>
        <fullName evidence="1">RTX toxins and related Ca2+-binding proteins</fullName>
    </submittedName>
</protein>
<keyword evidence="2" id="KW-1185">Reference proteome</keyword>
<gene>
    <name evidence="1" type="ORF">JCM19239_647</name>
</gene>
<organism evidence="1 2">
    <name type="scientific">Vibrio variabilis</name>
    <dbReference type="NCBI Taxonomy" id="990271"/>
    <lineage>
        <taxon>Bacteria</taxon>
        <taxon>Pseudomonadati</taxon>
        <taxon>Pseudomonadota</taxon>
        <taxon>Gammaproteobacteria</taxon>
        <taxon>Vibrionales</taxon>
        <taxon>Vibrionaceae</taxon>
        <taxon>Vibrio</taxon>
    </lineage>
</organism>
<reference evidence="2" key="1">
    <citation type="submission" date="2014-09" db="EMBL/GenBank/DDBJ databases">
        <title>Vibrio variabilis JCM 19239. (C206) whole genome shotgun sequence.</title>
        <authorList>
            <person name="Sawabe T."/>
            <person name="Meirelles P."/>
            <person name="Nakanishi M."/>
            <person name="Sayaka M."/>
            <person name="Hattori M."/>
            <person name="Ohkuma M."/>
        </authorList>
    </citation>
    <scope>NUCLEOTIDE SEQUENCE [LARGE SCALE GENOMIC DNA]</scope>
    <source>
        <strain evidence="2">JCM 19239</strain>
    </source>
</reference>
<accession>A0ABQ0JML6</accession>
<dbReference type="EMBL" id="BBMS01000080">
    <property type="protein sequence ID" value="GAL29994.1"/>
    <property type="molecule type" value="Genomic_DNA"/>
</dbReference>